<gene>
    <name evidence="3" type="ORF">KFE25_008680</name>
</gene>
<evidence type="ECO:0000256" key="1">
    <source>
        <dbReference type="SAM" id="MobiDB-lite"/>
    </source>
</evidence>
<feature type="compositionally biased region" description="Basic and acidic residues" evidence="1">
    <location>
        <begin position="175"/>
        <end position="184"/>
    </location>
</feature>
<dbReference type="GO" id="GO:0005783">
    <property type="term" value="C:endoplasmic reticulum"/>
    <property type="evidence" value="ECO:0007669"/>
    <property type="project" value="InterPro"/>
</dbReference>
<dbReference type="GO" id="GO:0045047">
    <property type="term" value="P:protein targeting to ER"/>
    <property type="evidence" value="ECO:0007669"/>
    <property type="project" value="InterPro"/>
</dbReference>
<comment type="caution">
    <text evidence="3">The sequence shown here is derived from an EMBL/GenBank/DDBJ whole genome shotgun (WGS) entry which is preliminary data.</text>
</comment>
<accession>A0A8J6CF27</accession>
<feature type="compositionally biased region" description="Basic residues" evidence="1">
    <location>
        <begin position="188"/>
        <end position="199"/>
    </location>
</feature>
<evidence type="ECO:0000256" key="2">
    <source>
        <dbReference type="SAM" id="Phobius"/>
    </source>
</evidence>
<sequence>MAPVRAAAPETPAPSALGAVKSFLPMMCLYALRGVDFTTNANALFWLRVFFGAVHAGAMLINLLLYTRITRERDMTELNVEFDGKKEKVHEHDCRQLLSGVKVTAISCAAVLAMHLKFGYANPLILTACQGITMFVDGPSNKLLLAYVFGRKVERPFGAAQGGLPGWLEQKKEALEQKKSEKVAKSPGNHKRDKSKKAE</sequence>
<evidence type="ECO:0000313" key="4">
    <source>
        <dbReference type="Proteomes" id="UP000751190"/>
    </source>
</evidence>
<feature type="region of interest" description="Disordered" evidence="1">
    <location>
        <begin position="175"/>
        <end position="199"/>
    </location>
</feature>
<keyword evidence="2" id="KW-0472">Membrane</keyword>
<dbReference type="GO" id="GO:0005739">
    <property type="term" value="C:mitochondrion"/>
    <property type="evidence" value="ECO:0007669"/>
    <property type="project" value="TreeGrafter"/>
</dbReference>
<dbReference type="OrthoDB" id="18139at2759"/>
<name>A0A8J6CF27_DIALT</name>
<dbReference type="Proteomes" id="UP000751190">
    <property type="component" value="Unassembled WGS sequence"/>
</dbReference>
<dbReference type="EMBL" id="JAGTXO010000001">
    <property type="protein sequence ID" value="KAG8470259.1"/>
    <property type="molecule type" value="Genomic_DNA"/>
</dbReference>
<evidence type="ECO:0000313" key="3">
    <source>
        <dbReference type="EMBL" id="KAG8470259.1"/>
    </source>
</evidence>
<dbReference type="AlphaFoldDB" id="A0A8J6CF27"/>
<feature type="transmembrane region" description="Helical" evidence="2">
    <location>
        <begin position="45"/>
        <end position="65"/>
    </location>
</feature>
<keyword evidence="4" id="KW-1185">Reference proteome</keyword>
<dbReference type="Pfam" id="PF10032">
    <property type="entry name" value="Pho88"/>
    <property type="match status" value="1"/>
</dbReference>
<keyword evidence="2" id="KW-0812">Transmembrane</keyword>
<dbReference type="InterPro" id="IPR012098">
    <property type="entry name" value="SND3_fun"/>
</dbReference>
<reference evidence="3" key="1">
    <citation type="submission" date="2021-05" db="EMBL/GenBank/DDBJ databases">
        <title>The genome of the haptophyte Pavlova lutheri (Diacronema luteri, Pavlovales) - a model for lipid biosynthesis in eukaryotic algae.</title>
        <authorList>
            <person name="Hulatt C.J."/>
            <person name="Posewitz M.C."/>
        </authorList>
    </citation>
    <scope>NUCLEOTIDE SEQUENCE</scope>
    <source>
        <strain evidence="3">NIVA-4/92</strain>
    </source>
</reference>
<dbReference type="PANTHER" id="PTHR28112">
    <property type="entry name" value="SRP-INDEPENDENT TARGETING PROTEIN 3"/>
    <property type="match status" value="1"/>
</dbReference>
<protein>
    <submittedName>
        <fullName evidence="3">Uncharacterized protein</fullName>
    </submittedName>
</protein>
<proteinExistence type="predicted"/>
<organism evidence="3 4">
    <name type="scientific">Diacronema lutheri</name>
    <name type="common">Unicellular marine alga</name>
    <name type="synonym">Monochrysis lutheri</name>
    <dbReference type="NCBI Taxonomy" id="2081491"/>
    <lineage>
        <taxon>Eukaryota</taxon>
        <taxon>Haptista</taxon>
        <taxon>Haptophyta</taxon>
        <taxon>Pavlovophyceae</taxon>
        <taxon>Pavlovales</taxon>
        <taxon>Pavlovaceae</taxon>
        <taxon>Diacronema</taxon>
    </lineage>
</organism>
<dbReference type="PANTHER" id="PTHR28112:SF1">
    <property type="entry name" value="SRP-INDEPENDENT TARGETING PROTEIN 3"/>
    <property type="match status" value="1"/>
</dbReference>
<keyword evidence="2" id="KW-1133">Transmembrane helix</keyword>